<dbReference type="RefSeq" id="WP_309940211.1">
    <property type="nucleotide sequence ID" value="NZ_AP025305.1"/>
</dbReference>
<proteinExistence type="predicted"/>
<organism evidence="1 2">
    <name type="scientific">Aureibacter tunicatorum</name>
    <dbReference type="NCBI Taxonomy" id="866807"/>
    <lineage>
        <taxon>Bacteria</taxon>
        <taxon>Pseudomonadati</taxon>
        <taxon>Bacteroidota</taxon>
        <taxon>Cytophagia</taxon>
        <taxon>Cytophagales</taxon>
        <taxon>Persicobacteraceae</taxon>
        <taxon>Aureibacter</taxon>
    </lineage>
</organism>
<evidence type="ECO:0000313" key="1">
    <source>
        <dbReference type="EMBL" id="MDR6240313.1"/>
    </source>
</evidence>
<name>A0AAE4BU08_9BACT</name>
<dbReference type="Proteomes" id="UP001185092">
    <property type="component" value="Unassembled WGS sequence"/>
</dbReference>
<protein>
    <submittedName>
        <fullName evidence="1">Uncharacterized protein</fullName>
    </submittedName>
</protein>
<evidence type="ECO:0000313" key="2">
    <source>
        <dbReference type="Proteomes" id="UP001185092"/>
    </source>
</evidence>
<dbReference type="EMBL" id="JAVDQD010000004">
    <property type="protein sequence ID" value="MDR6240313.1"/>
    <property type="molecule type" value="Genomic_DNA"/>
</dbReference>
<accession>A0AAE4BU08</accession>
<sequence length="140" mass="15569">MLNSFNKHKANKTQSSVALYLSDGASLPEEIKVKLGTADIIPVDVDSKDPDYFDVHEKLFDKLIFADVVVINLAVYKEHSPMIVSYVNSISSVQVVVFSEHESPIMDSLIGSKNVRHYTCKPKHKPAISTPLQSRRLSAV</sequence>
<gene>
    <name evidence="1" type="ORF">HNQ88_003379</name>
</gene>
<dbReference type="AlphaFoldDB" id="A0AAE4BU08"/>
<keyword evidence="2" id="KW-1185">Reference proteome</keyword>
<reference evidence="1" key="1">
    <citation type="submission" date="2023-07" db="EMBL/GenBank/DDBJ databases">
        <title>Genomic Encyclopedia of Type Strains, Phase IV (KMG-IV): sequencing the most valuable type-strain genomes for metagenomic binning, comparative biology and taxonomic classification.</title>
        <authorList>
            <person name="Goeker M."/>
        </authorList>
    </citation>
    <scope>NUCLEOTIDE SEQUENCE</scope>
    <source>
        <strain evidence="1">DSM 26174</strain>
    </source>
</reference>
<comment type="caution">
    <text evidence="1">The sequence shown here is derived from an EMBL/GenBank/DDBJ whole genome shotgun (WGS) entry which is preliminary data.</text>
</comment>